<dbReference type="Gene3D" id="3.30.70.330">
    <property type="match status" value="1"/>
</dbReference>
<accession>A0ABQ9K588</accession>
<organism evidence="11 12">
    <name type="scientific">Molorchus minor</name>
    <dbReference type="NCBI Taxonomy" id="1323400"/>
    <lineage>
        <taxon>Eukaryota</taxon>
        <taxon>Metazoa</taxon>
        <taxon>Ecdysozoa</taxon>
        <taxon>Arthropoda</taxon>
        <taxon>Hexapoda</taxon>
        <taxon>Insecta</taxon>
        <taxon>Pterygota</taxon>
        <taxon>Neoptera</taxon>
        <taxon>Endopterygota</taxon>
        <taxon>Coleoptera</taxon>
        <taxon>Polyphaga</taxon>
        <taxon>Cucujiformia</taxon>
        <taxon>Chrysomeloidea</taxon>
        <taxon>Cerambycidae</taxon>
        <taxon>Lamiinae</taxon>
        <taxon>Monochamini</taxon>
        <taxon>Molorchus</taxon>
    </lineage>
</organism>
<dbReference type="SUPFAM" id="SSF54928">
    <property type="entry name" value="RNA-binding domain, RBD"/>
    <property type="match status" value="1"/>
</dbReference>
<evidence type="ECO:0000256" key="1">
    <source>
        <dbReference type="ARBA" id="ARBA00004123"/>
    </source>
</evidence>
<dbReference type="SMART" id="SM00360">
    <property type="entry name" value="RRM"/>
    <property type="match status" value="1"/>
</dbReference>
<evidence type="ECO:0000256" key="9">
    <source>
        <dbReference type="SAM" id="MobiDB-lite"/>
    </source>
</evidence>
<comment type="caution">
    <text evidence="11">The sequence shown here is derived from an EMBL/GenBank/DDBJ whole genome shotgun (WGS) entry which is preliminary data.</text>
</comment>
<dbReference type="InterPro" id="IPR034605">
    <property type="entry name" value="PGC-1"/>
</dbReference>
<keyword evidence="3 8" id="KW-0694">RNA-binding</keyword>
<proteinExistence type="predicted"/>
<evidence type="ECO:0000256" key="2">
    <source>
        <dbReference type="ARBA" id="ARBA00022553"/>
    </source>
</evidence>
<evidence type="ECO:0000313" key="12">
    <source>
        <dbReference type="Proteomes" id="UP001162164"/>
    </source>
</evidence>
<feature type="region of interest" description="Disordered" evidence="9">
    <location>
        <begin position="109"/>
        <end position="131"/>
    </location>
</feature>
<sequence length="499" mass="56525">MEVGTQPNLNKIVKSVSSESVQLDHDYCSNGSYPDHLKKDSGFESAEEDERTIIGKQPMVKNADGKLMVSLLKIHLARKRPVNTIHIAESCQKKKLNLEEYKKRRNAFVKSHGDSRNCSPLGSSGSSPLLEDENTKRIKHQEKLMKMAMEVLNTPPKSEKKPEAPPEAVVLAPQPVQTPPDMEKKTLVSIGVNTDFKICKNMDPVAPVEQLEEIKPLLKKANINCNSLITSVIENIPKAMNQSDSHVLKRREVGKLEHGEDKTIVYLPKIRAPKKTISTEVQTNISLIQQCKQSRYRRRRNSSSSSSSSSASRKNDSSTRYKRARKDSSSGSSRWSRSSGSDSYSSYSSRSSSGSRSRSSSPRYSRKDREHLREVEERRVIYVGRISSSTTRDDLRKRFQKFGPITNISLHFRDHGYLDNYGFVTFANKLDAYEAIEHGNDDLYHPKYDLSFGGRRIFCKTSYSDLDNVRDETDYFAPRVIEDSFDTLLRGGTRETAQT</sequence>
<comment type="subcellular location">
    <subcellularLocation>
        <location evidence="1">Nucleus</location>
    </subcellularLocation>
</comment>
<keyword evidence="7" id="KW-0539">Nucleus</keyword>
<evidence type="ECO:0000256" key="7">
    <source>
        <dbReference type="ARBA" id="ARBA00023242"/>
    </source>
</evidence>
<dbReference type="InterPro" id="IPR012677">
    <property type="entry name" value="Nucleotide-bd_a/b_plait_sf"/>
</dbReference>
<reference evidence="11" key="1">
    <citation type="journal article" date="2023" name="Insect Mol. Biol.">
        <title>Genome sequencing provides insights into the evolution of gene families encoding plant cell wall-degrading enzymes in longhorned beetles.</title>
        <authorList>
            <person name="Shin N.R."/>
            <person name="Okamura Y."/>
            <person name="Kirsch R."/>
            <person name="Pauchet Y."/>
        </authorList>
    </citation>
    <scope>NUCLEOTIDE SEQUENCE</scope>
    <source>
        <strain evidence="11">MMC_N1</strain>
    </source>
</reference>
<keyword evidence="4" id="KW-0805">Transcription regulation</keyword>
<evidence type="ECO:0000313" key="11">
    <source>
        <dbReference type="EMBL" id="KAJ8985029.1"/>
    </source>
</evidence>
<evidence type="ECO:0000256" key="4">
    <source>
        <dbReference type="ARBA" id="ARBA00023015"/>
    </source>
</evidence>
<feature type="domain" description="RRM" evidence="10">
    <location>
        <begin position="379"/>
        <end position="464"/>
    </location>
</feature>
<name>A0ABQ9K588_9CUCU</name>
<dbReference type="PANTHER" id="PTHR15528:SF11">
    <property type="entry name" value="FI18188P1"/>
    <property type="match status" value="1"/>
</dbReference>
<dbReference type="EMBL" id="JAPWTJ010000021">
    <property type="protein sequence ID" value="KAJ8985029.1"/>
    <property type="molecule type" value="Genomic_DNA"/>
</dbReference>
<dbReference type="InterPro" id="IPR035979">
    <property type="entry name" value="RBD_domain_sf"/>
</dbReference>
<evidence type="ECO:0000256" key="6">
    <source>
        <dbReference type="ARBA" id="ARBA00023163"/>
    </source>
</evidence>
<feature type="compositionally biased region" description="Low complexity" evidence="9">
    <location>
        <begin position="329"/>
        <end position="363"/>
    </location>
</feature>
<keyword evidence="2" id="KW-0597">Phosphoprotein</keyword>
<dbReference type="PROSITE" id="PS50102">
    <property type="entry name" value="RRM"/>
    <property type="match status" value="1"/>
</dbReference>
<protein>
    <recommendedName>
        <fullName evidence="10">RRM domain-containing protein</fullName>
    </recommendedName>
</protein>
<keyword evidence="5" id="KW-0010">Activator</keyword>
<gene>
    <name evidence="11" type="ORF">NQ317_016940</name>
</gene>
<keyword evidence="6" id="KW-0804">Transcription</keyword>
<keyword evidence="12" id="KW-1185">Reference proteome</keyword>
<dbReference type="PANTHER" id="PTHR15528">
    <property type="entry name" value="PEROXISOME PROLIFERATOR ACTIVATED RECEPTOR GAMMA COACTIVATOR 1 PGC-1 -RELATED"/>
    <property type="match status" value="1"/>
</dbReference>
<dbReference type="Pfam" id="PF00076">
    <property type="entry name" value="RRM_1"/>
    <property type="match status" value="1"/>
</dbReference>
<evidence type="ECO:0000256" key="8">
    <source>
        <dbReference type="PROSITE-ProRule" id="PRU00176"/>
    </source>
</evidence>
<evidence type="ECO:0000256" key="5">
    <source>
        <dbReference type="ARBA" id="ARBA00023159"/>
    </source>
</evidence>
<feature type="region of interest" description="Disordered" evidence="9">
    <location>
        <begin position="290"/>
        <end position="371"/>
    </location>
</feature>
<feature type="compositionally biased region" description="Low complexity" evidence="9">
    <location>
        <begin position="119"/>
        <end position="129"/>
    </location>
</feature>
<feature type="compositionally biased region" description="Low complexity" evidence="9">
    <location>
        <begin position="302"/>
        <end position="312"/>
    </location>
</feature>
<dbReference type="Proteomes" id="UP001162164">
    <property type="component" value="Unassembled WGS sequence"/>
</dbReference>
<evidence type="ECO:0000259" key="10">
    <source>
        <dbReference type="PROSITE" id="PS50102"/>
    </source>
</evidence>
<evidence type="ECO:0000256" key="3">
    <source>
        <dbReference type="ARBA" id="ARBA00022884"/>
    </source>
</evidence>
<dbReference type="InterPro" id="IPR000504">
    <property type="entry name" value="RRM_dom"/>
</dbReference>